<comment type="caution">
    <text evidence="2">Lacks conserved residue(s) required for the propagation of feature annotation.</text>
</comment>
<dbReference type="PROSITE" id="PS01186">
    <property type="entry name" value="EGF_2"/>
    <property type="match status" value="1"/>
</dbReference>
<dbReference type="PROSITE" id="PS50948">
    <property type="entry name" value="PAN"/>
    <property type="match status" value="1"/>
</dbReference>
<dbReference type="SMART" id="SM00181">
    <property type="entry name" value="EGF"/>
    <property type="match status" value="1"/>
</dbReference>
<dbReference type="Gene3D" id="3.30.750.130">
    <property type="match status" value="1"/>
</dbReference>
<keyword evidence="7" id="KW-1185">Reference proteome</keyword>
<gene>
    <name evidence="6" type="ORF">PEVE_00028573</name>
</gene>
<dbReference type="Gene3D" id="2.10.25.10">
    <property type="entry name" value="Laminin"/>
    <property type="match status" value="1"/>
</dbReference>
<proteinExistence type="predicted"/>
<accession>A0ABN8SV75</accession>
<feature type="signal peptide" evidence="3">
    <location>
        <begin position="1"/>
        <end position="23"/>
    </location>
</feature>
<feature type="domain" description="EGF-like" evidence="4">
    <location>
        <begin position="161"/>
        <end position="197"/>
    </location>
</feature>
<dbReference type="SUPFAM" id="SSF57414">
    <property type="entry name" value="Hairpin loop containing domain-like"/>
    <property type="match status" value="1"/>
</dbReference>
<keyword evidence="2" id="KW-0245">EGF-like domain</keyword>
<feature type="disulfide bond" evidence="2">
    <location>
        <begin position="187"/>
        <end position="196"/>
    </location>
</feature>
<dbReference type="SUPFAM" id="SSF56496">
    <property type="entry name" value="Fibrinogen C-terminal domain-like"/>
    <property type="match status" value="1"/>
</dbReference>
<dbReference type="PROSITE" id="PS50026">
    <property type="entry name" value="EGF_3"/>
    <property type="match status" value="1"/>
</dbReference>
<dbReference type="InterPro" id="IPR000742">
    <property type="entry name" value="EGF"/>
</dbReference>
<dbReference type="Proteomes" id="UP001159427">
    <property type="component" value="Unassembled WGS sequence"/>
</dbReference>
<dbReference type="CDD" id="cd00054">
    <property type="entry name" value="EGF_CA"/>
    <property type="match status" value="1"/>
</dbReference>
<evidence type="ECO:0000256" key="2">
    <source>
        <dbReference type="PROSITE-ProRule" id="PRU00076"/>
    </source>
</evidence>
<reference evidence="6 7" key="1">
    <citation type="submission" date="2022-05" db="EMBL/GenBank/DDBJ databases">
        <authorList>
            <consortium name="Genoscope - CEA"/>
            <person name="William W."/>
        </authorList>
    </citation>
    <scope>NUCLEOTIDE SEQUENCE [LARGE SCALE GENOMIC DNA]</scope>
</reference>
<dbReference type="Gene3D" id="3.50.4.10">
    <property type="entry name" value="Hepatocyte Growth Factor"/>
    <property type="match status" value="1"/>
</dbReference>
<feature type="chain" id="PRO_5047399611" description="EGF-like domain-containing protein" evidence="3">
    <location>
        <begin position="24"/>
        <end position="208"/>
    </location>
</feature>
<name>A0ABN8SV75_9CNID</name>
<organism evidence="6 7">
    <name type="scientific">Porites evermanni</name>
    <dbReference type="NCBI Taxonomy" id="104178"/>
    <lineage>
        <taxon>Eukaryota</taxon>
        <taxon>Metazoa</taxon>
        <taxon>Cnidaria</taxon>
        <taxon>Anthozoa</taxon>
        <taxon>Hexacorallia</taxon>
        <taxon>Scleractinia</taxon>
        <taxon>Fungiina</taxon>
        <taxon>Poritidae</taxon>
        <taxon>Porites</taxon>
    </lineage>
</organism>
<evidence type="ECO:0000259" key="5">
    <source>
        <dbReference type="PROSITE" id="PS50948"/>
    </source>
</evidence>
<evidence type="ECO:0000256" key="1">
    <source>
        <dbReference type="ARBA" id="ARBA00023157"/>
    </source>
</evidence>
<comment type="caution">
    <text evidence="6">The sequence shown here is derived from an EMBL/GenBank/DDBJ whole genome shotgun (WGS) entry which is preliminary data.</text>
</comment>
<evidence type="ECO:0000259" key="4">
    <source>
        <dbReference type="PROSITE" id="PS50026"/>
    </source>
</evidence>
<keyword evidence="1 2" id="KW-1015">Disulfide bond</keyword>
<protein>
    <recommendedName>
        <fullName evidence="8">EGF-like domain-containing protein</fullName>
    </recommendedName>
</protein>
<dbReference type="Pfam" id="PF00008">
    <property type="entry name" value="EGF"/>
    <property type="match status" value="1"/>
</dbReference>
<feature type="domain" description="Apple" evidence="5">
    <location>
        <begin position="33"/>
        <end position="109"/>
    </location>
</feature>
<dbReference type="PANTHER" id="PTHR16146">
    <property type="entry name" value="INTELECTIN"/>
    <property type="match status" value="1"/>
</dbReference>
<evidence type="ECO:0000313" key="7">
    <source>
        <dbReference type="Proteomes" id="UP001159427"/>
    </source>
</evidence>
<sequence>MPQYIWLATVCFVVLSLTDLSKAEGHCSAHGRCEERESITFKALIGHTFVTLQTLNPEQCHERCREDIRCQSLNFVIRKGLCELNNRSRETKPQRFVFDAERFYFRRWPKVILGSTEEIPAESCKEINLNENGKASSGIYWLDLKRSDKITQVYCDMQTEVASFCVNHQCLNGASCVSIDEHYECACLPGWNGTYCHSFAGKIIDKNK</sequence>
<dbReference type="InterPro" id="IPR003609">
    <property type="entry name" value="Pan_app"/>
</dbReference>
<evidence type="ECO:0000256" key="3">
    <source>
        <dbReference type="SAM" id="SignalP"/>
    </source>
</evidence>
<dbReference type="EMBL" id="CALNXI010003970">
    <property type="protein sequence ID" value="CAH3194772.1"/>
    <property type="molecule type" value="Genomic_DNA"/>
</dbReference>
<dbReference type="InterPro" id="IPR036056">
    <property type="entry name" value="Fibrinogen-like_C"/>
</dbReference>
<dbReference type="PANTHER" id="PTHR16146:SF46">
    <property type="entry name" value="INTELECTIN-1A-RELATED"/>
    <property type="match status" value="1"/>
</dbReference>
<evidence type="ECO:0008006" key="8">
    <source>
        <dbReference type="Google" id="ProtNLM"/>
    </source>
</evidence>
<keyword evidence="3" id="KW-0732">Signal</keyword>
<evidence type="ECO:0000313" key="6">
    <source>
        <dbReference type="EMBL" id="CAH3194772.1"/>
    </source>
</evidence>
<dbReference type="Pfam" id="PF00024">
    <property type="entry name" value="PAN_1"/>
    <property type="match status" value="1"/>
</dbReference>
<dbReference type="PROSITE" id="PS00022">
    <property type="entry name" value="EGF_1"/>
    <property type="match status" value="1"/>
</dbReference>
<dbReference type="NCBIfam" id="NF040941">
    <property type="entry name" value="GGGWT_bact"/>
    <property type="match status" value="1"/>
</dbReference>
<dbReference type="SUPFAM" id="SSF57196">
    <property type="entry name" value="EGF/Laminin"/>
    <property type="match status" value="1"/>
</dbReference>